<reference evidence="3" key="3">
    <citation type="journal article" date="2001" name="J. Gen. Virol.">
        <title>Ovine herpesvirus-2 glycoprotein B sequences from tissues of ruminant malignant catarrhal fever cases and healthy sheep are highly conserved.</title>
        <authorList>
            <person name="Dunowska M."/>
            <person name="Letchworth G.J."/>
            <person name="Collins J.K."/>
            <person name="DeMartini J.C."/>
        </authorList>
    </citation>
    <scope>NUCLEOTIDE SEQUENCE [LARGE SCALE GENOMIC DNA]</scope>
</reference>
<dbReference type="GeneID" id="26684032"/>
<dbReference type="InterPro" id="IPR007013">
    <property type="entry name" value="DNA_pol_proc_fac_herpes"/>
</dbReference>
<reference evidence="2 3" key="5">
    <citation type="journal article" date="2002" name="J. Gen. Virol.">
        <title>Isolation and expression of three open reading frames from ovine herpesvirus-2.</title>
        <authorList>
            <person name="Coulter L.J."/>
            <person name="Reid H.W."/>
        </authorList>
    </citation>
    <scope>NUCLEOTIDE SEQUENCE [LARGE SCALE GENOMIC DNA]</scope>
    <source>
        <strain evidence="2">BJ1035</strain>
    </source>
</reference>
<dbReference type="Proteomes" id="UP000153759">
    <property type="component" value="Segment"/>
</dbReference>
<dbReference type="RefSeq" id="YP_438183.1">
    <property type="nucleotide sequence ID" value="NC_007646.1"/>
</dbReference>
<dbReference type="Pfam" id="PF04929">
    <property type="entry name" value="Herpes_DNAp_acc"/>
    <property type="match status" value="1"/>
</dbReference>
<dbReference type="Gene3D" id="3.70.10.10">
    <property type="match status" value="1"/>
</dbReference>
<evidence type="ECO:0000256" key="1">
    <source>
        <dbReference type="SAM" id="MobiDB-lite"/>
    </source>
</evidence>
<sequence length="389" mass="42638">METCAVFTLCPAALGKAAKMYEHVKAHLKLAMIQISDLHTAPVLSIISNVGRAGILNFQLTNAVISSDILTEVTEPLAFRNHSFGNTYLHSREFFGSNIEDIVVRFYKRDSAEVPAPEFVETRIAYNNGVTETRHTSTVERHISPVEKHLQKSFVEAKVILSIKTCTMLQKWLRQCKSASSYARLHVNETLGVWVITVGDECKTIEFKSHSIEPADAFLSLDKPGNFGAVLVDCTAVVNLECLIHAISICKVPSVCVPAFKFYSGGIVEVASAHLKQSKNPAAVVSAVLLNAEDLAEKDPEVLPSTSGHPPPSPISQANLSDSEEDTVDFSPPPPTPTSPLESFILKPSAKEPRPKSETPHKRKQAEPSRYKRPEKKAKKISNIFSSAI</sequence>
<feature type="compositionally biased region" description="Basic and acidic residues" evidence="1">
    <location>
        <begin position="349"/>
        <end position="372"/>
    </location>
</feature>
<reference evidence="3" key="6">
    <citation type="journal article" date="2002" name="J. Gen. Virol.">
        <title>Ovine herpesvirus 2 lytic cycle replication and capsid production.</title>
        <authorList>
            <person name="Rosbottom J."/>
            <person name="Dalziel R.G."/>
            <person name="Reid H.W."/>
            <person name="Stewart J.P."/>
        </authorList>
    </citation>
    <scope>NUCLEOTIDE SEQUENCE [LARGE SCALE GENOMIC DNA]</scope>
</reference>
<reference evidence="2 3" key="7">
    <citation type="journal article" date="2009" name="Vet. Microbiol.">
        <title>Ovine herpesvirus 2 structural proteins in epithelial cells and M-cells of the appendix in rabbits with malignant catarrhal fever.</title>
        <authorList>
            <person name="Meier-Trummer C.S."/>
            <person name="Tobler K."/>
            <person name="Hilbe M."/>
            <person name="Stewart J.P."/>
            <person name="Hart J."/>
            <person name="Campbell I."/>
            <person name="Haig D.M."/>
            <person name="Glauser D.L."/>
            <person name="Ehrensperger F."/>
            <person name="Ackermann M."/>
        </authorList>
    </citation>
    <scope>NUCLEOTIDE SEQUENCE [LARGE SCALE GENOMIC DNA]</scope>
    <source>
        <strain evidence="2">BJ1035</strain>
    </source>
</reference>
<proteinExistence type="predicted"/>
<dbReference type="OrthoDB" id="9431at10239"/>
<dbReference type="KEGG" id="vg:26684032"/>
<feature type="region of interest" description="Disordered" evidence="1">
    <location>
        <begin position="300"/>
        <end position="389"/>
    </location>
</feature>
<evidence type="ECO:0000313" key="2">
    <source>
        <dbReference type="EMBL" id="AAX58094.1"/>
    </source>
</evidence>
<keyword evidence="3" id="KW-1185">Reference proteome</keyword>
<name>Q2VSI2_9GAMA</name>
<dbReference type="EMBL" id="AY839756">
    <property type="protein sequence ID" value="AAX58094.1"/>
    <property type="molecule type" value="Genomic_DNA"/>
</dbReference>
<protein>
    <submittedName>
        <fullName evidence="2">ORF59</fullName>
    </submittedName>
</protein>
<reference evidence="3" key="1">
    <citation type="journal article" date="1993" name="Arch. Virol.">
        <title>PCR detection of the sheep-associated agent of malignant catarrhal fever.</title>
        <authorList>
            <person name="Baxter S.I."/>
            <person name="Pow I."/>
            <person name="Bridgen A."/>
            <person name="Reid H.W."/>
        </authorList>
    </citation>
    <scope>NUCLEOTIDE SEQUENCE [LARGE SCALE GENOMIC DNA]</scope>
</reference>
<evidence type="ECO:0000313" key="3">
    <source>
        <dbReference type="Proteomes" id="UP000153759"/>
    </source>
</evidence>
<accession>Q2VSI2</accession>
<reference evidence="3" key="4">
    <citation type="journal article" date="2001" name="Virus Res.">
        <title>Detection and multigenic characterization of a novel gammaherpesvirus in goats.</title>
        <authorList>
            <person name="Chmielewicz B."/>
            <person name="Goltz M."/>
            <person name="Ehlers B."/>
        </authorList>
    </citation>
    <scope>NUCLEOTIDE SEQUENCE [LARGE SCALE GENOMIC DNA]</scope>
</reference>
<reference evidence="3" key="2">
    <citation type="journal article" date="1998" name="J. Virol.">
        <title>Detection of a novel bovine lymphotropic herpesvirus.</title>
        <authorList>
            <person name="Rovnak J."/>
            <person name="Quackenbush S.L."/>
            <person name="Reyes R.A."/>
            <person name="Baines J.D."/>
            <person name="Parrish C.R."/>
            <person name="Casey J.W."/>
        </authorList>
    </citation>
    <scope>NUCLEOTIDE SEQUENCE [LARGE SCALE GENOMIC DNA]</scope>
</reference>
<organism evidence="2 3">
    <name type="scientific">Ovine gammaherpesvirus 2</name>
    <dbReference type="NCBI Taxonomy" id="10398"/>
    <lineage>
        <taxon>Viruses</taxon>
        <taxon>Duplodnaviria</taxon>
        <taxon>Heunggongvirae</taxon>
        <taxon>Peploviricota</taxon>
        <taxon>Herviviricetes</taxon>
        <taxon>Herpesvirales</taxon>
        <taxon>Orthoherpesviridae</taxon>
        <taxon>Gammaherpesvirinae</taxon>
        <taxon>Macavirus</taxon>
        <taxon>Macavirus ovinegamma2</taxon>
    </lineage>
</organism>